<dbReference type="AlphaFoldDB" id="A0A8H4VWW2"/>
<keyword evidence="1" id="KW-1133">Transmembrane helix</keyword>
<name>A0A8H4VWW2_9AGAR</name>
<proteinExistence type="predicted"/>
<reference evidence="3 4" key="1">
    <citation type="submission" date="2019-12" db="EMBL/GenBank/DDBJ databases">
        <authorList>
            <person name="Floudas D."/>
            <person name="Bentzer J."/>
            <person name="Ahren D."/>
            <person name="Johansson T."/>
            <person name="Persson P."/>
            <person name="Tunlid A."/>
        </authorList>
    </citation>
    <scope>NUCLEOTIDE SEQUENCE [LARGE SCALE GENOMIC DNA]</scope>
    <source>
        <strain evidence="3 4">CBS 102.39</strain>
    </source>
</reference>
<evidence type="ECO:0000313" key="3">
    <source>
        <dbReference type="EMBL" id="KAF4622889.1"/>
    </source>
</evidence>
<sequence length="498" mass="56767">MWPFFITRNVFLSKTIPVRKQEILDVIQDPEQALRISPLVFSVVQDPKDASWYTLQERLPLLGGLWESSTTFRCRWEKVADGNNADVKAGMGTELRSEMRVCESTEAEDQCVFSEKLTVKGFCLLMPYIKSTMTNAHLSMLDIIADKATKMTLTCLHYYHISSSATYKPNIMAFDWLYHLTIPCIIFLSIILFKLASTPPADPYGLFHLSLNRLPGQNPDESPDTEWLNMGYWKGAGSFPEACKALALKTFRAARLTKQGRVLGKSSMHRIQFSLTKERILPLDVGHGTGESLILLLSESSIERPNELVGITSLGLHHQRSLHRVKKYQARNESDCTVDLYHGDAVYDGKDAKHPLSPSCAKEFDSILALDCAYHFNTRRRFLEQSYHKLAVGGSIALADICFLPSTPQKNHIRSWTRWTLRGLMHAHNMVSTEEYVAQMQEIGYKEVIMEDISSDVFPGFIQFLKSKGGGWWFFAWFIRWYYSEYVGARFVVVSGRK</sequence>
<dbReference type="SUPFAM" id="SSF53335">
    <property type="entry name" value="S-adenosyl-L-methionine-dependent methyltransferases"/>
    <property type="match status" value="1"/>
</dbReference>
<organism evidence="3 4">
    <name type="scientific">Agrocybe pediades</name>
    <dbReference type="NCBI Taxonomy" id="84607"/>
    <lineage>
        <taxon>Eukaryota</taxon>
        <taxon>Fungi</taxon>
        <taxon>Dikarya</taxon>
        <taxon>Basidiomycota</taxon>
        <taxon>Agaricomycotina</taxon>
        <taxon>Agaricomycetes</taxon>
        <taxon>Agaricomycetidae</taxon>
        <taxon>Agaricales</taxon>
        <taxon>Agaricineae</taxon>
        <taxon>Strophariaceae</taxon>
        <taxon>Agrocybe</taxon>
    </lineage>
</organism>
<comment type="caution">
    <text evidence="3">The sequence shown here is derived from an EMBL/GenBank/DDBJ whole genome shotgun (WGS) entry which is preliminary data.</text>
</comment>
<dbReference type="InterPro" id="IPR055481">
    <property type="entry name" value="DUF7053"/>
</dbReference>
<dbReference type="InterPro" id="IPR029063">
    <property type="entry name" value="SAM-dependent_MTases_sf"/>
</dbReference>
<evidence type="ECO:0000259" key="2">
    <source>
        <dbReference type="Pfam" id="PF23155"/>
    </source>
</evidence>
<gene>
    <name evidence="3" type="ORF">D9613_001860</name>
</gene>
<keyword evidence="1" id="KW-0812">Transmembrane</keyword>
<feature type="domain" description="DUF7053" evidence="2">
    <location>
        <begin position="18"/>
        <end position="149"/>
    </location>
</feature>
<dbReference type="Pfam" id="PF23155">
    <property type="entry name" value="DUF7053"/>
    <property type="match status" value="1"/>
</dbReference>
<dbReference type="Gene3D" id="3.40.50.150">
    <property type="entry name" value="Vaccinia Virus protein VP39"/>
    <property type="match status" value="1"/>
</dbReference>
<dbReference type="EMBL" id="JAACJL010000001">
    <property type="protein sequence ID" value="KAF4622889.1"/>
    <property type="molecule type" value="Genomic_DNA"/>
</dbReference>
<protein>
    <recommendedName>
        <fullName evidence="2">DUF7053 domain-containing protein</fullName>
    </recommendedName>
</protein>
<feature type="transmembrane region" description="Helical" evidence="1">
    <location>
        <begin position="176"/>
        <end position="196"/>
    </location>
</feature>
<dbReference type="Proteomes" id="UP000521872">
    <property type="component" value="Unassembled WGS sequence"/>
</dbReference>
<evidence type="ECO:0000313" key="4">
    <source>
        <dbReference type="Proteomes" id="UP000521872"/>
    </source>
</evidence>
<keyword evidence="1" id="KW-0472">Membrane</keyword>
<accession>A0A8H4VWW2</accession>
<evidence type="ECO:0000256" key="1">
    <source>
        <dbReference type="SAM" id="Phobius"/>
    </source>
</evidence>
<keyword evidence="4" id="KW-1185">Reference proteome</keyword>